<evidence type="ECO:0000313" key="3">
    <source>
        <dbReference type="Proteomes" id="UP000021816"/>
    </source>
</evidence>
<feature type="binding site" evidence="1">
    <location>
        <position position="165"/>
    </location>
    <ligand>
        <name>S-adenosyl-L-methionine</name>
        <dbReference type="ChEBI" id="CHEBI:59789"/>
    </ligand>
</feature>
<dbReference type="PANTHER" id="PTHR37426:SF1">
    <property type="entry name" value="RIBOSOMAL RNA LARGE SUBUNIT METHYLTRANSFERASE J"/>
    <property type="match status" value="1"/>
</dbReference>
<reference evidence="2 3" key="1">
    <citation type="submission" date="2014-02" db="EMBL/GenBank/DDBJ databases">
        <title>Expanding our view of genomic diversity in Candidatus Accumulibacter clades.</title>
        <authorList>
            <person name="Skennerton C.T."/>
            <person name="Barr J.J."/>
            <person name="Slater F.R."/>
            <person name="Bond P.L."/>
            <person name="Tyson G.W."/>
        </authorList>
    </citation>
    <scope>NUCLEOTIDE SEQUENCE [LARGE SCALE GENOMIC DNA]</scope>
    <source>
        <strain evidence="3">BA-92</strain>
    </source>
</reference>
<dbReference type="GO" id="GO:0005829">
    <property type="term" value="C:cytosol"/>
    <property type="evidence" value="ECO:0007669"/>
    <property type="project" value="TreeGrafter"/>
</dbReference>
<comment type="catalytic activity">
    <reaction evidence="1">
        <text>adenosine(2030) in 23S rRNA + S-adenosyl-L-methionine = N(6)-methyladenosine(2030) in 23S rRNA + S-adenosyl-L-homocysteine + H(+)</text>
        <dbReference type="Rhea" id="RHEA:43736"/>
        <dbReference type="Rhea" id="RHEA-COMP:10668"/>
        <dbReference type="Rhea" id="RHEA-COMP:10669"/>
        <dbReference type="ChEBI" id="CHEBI:15378"/>
        <dbReference type="ChEBI" id="CHEBI:57856"/>
        <dbReference type="ChEBI" id="CHEBI:59789"/>
        <dbReference type="ChEBI" id="CHEBI:74411"/>
        <dbReference type="ChEBI" id="CHEBI:74449"/>
        <dbReference type="EC" id="2.1.1.266"/>
    </reaction>
</comment>
<dbReference type="EC" id="2.1.1.266" evidence="1"/>
<dbReference type="HAMAP" id="MF_00934">
    <property type="entry name" value="23SrRNA_methyltr_J"/>
    <property type="match status" value="1"/>
</dbReference>
<dbReference type="PANTHER" id="PTHR37426">
    <property type="entry name" value="RIBOSOMAL RNA LARGE SUBUNIT METHYLTRANSFERASE J"/>
    <property type="match status" value="1"/>
</dbReference>
<keyword evidence="1 2" id="KW-0489">Methyltransferase</keyword>
<keyword evidence="1" id="KW-0698">rRNA processing</keyword>
<proteinExistence type="inferred from homology"/>
<dbReference type="Pfam" id="PF04378">
    <property type="entry name" value="RsmJ"/>
    <property type="match status" value="1"/>
</dbReference>
<evidence type="ECO:0000256" key="1">
    <source>
        <dbReference type="HAMAP-Rule" id="MF_00934"/>
    </source>
</evidence>
<feature type="binding site" evidence="1">
    <location>
        <position position="118"/>
    </location>
    <ligand>
        <name>S-adenosyl-L-methionine</name>
        <dbReference type="ChEBI" id="CHEBI:59789"/>
    </ligand>
</feature>
<keyword evidence="1" id="KW-0949">S-adenosyl-L-methionine</keyword>
<comment type="similarity">
    <text evidence="1">Belongs to the RlmJ family.</text>
</comment>
<dbReference type="PATRIC" id="fig|1454003.3.peg.2588"/>
<dbReference type="GO" id="GO:0070475">
    <property type="term" value="P:rRNA base methylation"/>
    <property type="evidence" value="ECO:0007669"/>
    <property type="project" value="UniProtKB-UniRule"/>
</dbReference>
<name>A0A011PQI7_9PROT</name>
<comment type="subunit">
    <text evidence="1">Monomer.</text>
</comment>
<gene>
    <name evidence="1 2" type="primary">rlmJ</name>
    <name evidence="2" type="ORF">AW10_02536</name>
</gene>
<dbReference type="GO" id="GO:0036307">
    <property type="term" value="F:23S rRNA (adenine(2030)-N(6))-methyltransferase activity"/>
    <property type="evidence" value="ECO:0007669"/>
    <property type="project" value="UniProtKB-UniRule"/>
</dbReference>
<feature type="binding site" evidence="1">
    <location>
        <position position="100"/>
    </location>
    <ligand>
        <name>S-adenosyl-L-methionine</name>
        <dbReference type="ChEBI" id="CHEBI:59789"/>
    </ligand>
</feature>
<feature type="binding site" evidence="1">
    <location>
        <position position="19"/>
    </location>
    <ligand>
        <name>S-adenosyl-L-methionine</name>
        <dbReference type="ChEBI" id="CHEBI:59789"/>
    </ligand>
</feature>
<keyword evidence="1" id="KW-0694">RNA-binding</keyword>
<organism evidence="2 3">
    <name type="scientific">Candidatus Accumulibacter appositus</name>
    <dbReference type="NCBI Taxonomy" id="1454003"/>
    <lineage>
        <taxon>Bacteria</taxon>
        <taxon>Pseudomonadati</taxon>
        <taxon>Pseudomonadota</taxon>
        <taxon>Betaproteobacteria</taxon>
        <taxon>Candidatus Accumulibacter</taxon>
    </lineage>
</organism>
<protein>
    <recommendedName>
        <fullName evidence="1">Ribosomal RNA large subunit methyltransferase J</fullName>
        <ecNumber evidence="1">2.1.1.266</ecNumber>
    </recommendedName>
    <alternativeName>
        <fullName evidence="1">23S rRNA (adenine(2030)-N6)-methyltransferase</fullName>
    </alternativeName>
    <alternativeName>
        <fullName evidence="1">23S rRNA m6A2030 methyltransferase</fullName>
    </alternativeName>
</protein>
<dbReference type="Gene3D" id="3.40.50.150">
    <property type="entry name" value="Vaccinia Virus protein VP39"/>
    <property type="match status" value="1"/>
</dbReference>
<dbReference type="Proteomes" id="UP000021816">
    <property type="component" value="Unassembled WGS sequence"/>
</dbReference>
<feature type="binding site" evidence="1">
    <location>
        <begin position="144"/>
        <end position="145"/>
    </location>
    <ligand>
        <name>S-adenosyl-L-methionine</name>
        <dbReference type="ChEBI" id="CHEBI:59789"/>
    </ligand>
</feature>
<dbReference type="AlphaFoldDB" id="A0A011PQI7"/>
<dbReference type="SUPFAM" id="SSF53335">
    <property type="entry name" value="S-adenosyl-L-methionine-dependent methyltransferases"/>
    <property type="match status" value="1"/>
</dbReference>
<sequence length="281" mass="31210">MLSYRHAFHAGNHADVLKHLVLVQLTRYLGRKEKAFWYVDTHAGAGSYALDSAQASKLGEHRDGIARLWGRQDLPPAVADYLDVLRASNLNGALKLYPGSPDLALASMRAQDRLRLFELHSRDVLHLRKHFAGEGARVIVEHSDGFAGLKAVLPPPPRRALVLIDPAYEEKHDYERVVLALKDSLQRFPGGTYQLWYPQLTRLEAHDLPGRLKRLPASSWLHVTLRVRTPAADGFGMHGSGVFVVNPPWTLQASLQEVMPWLVKVLGLDAGAGFTLDSQAS</sequence>
<evidence type="ECO:0000313" key="2">
    <source>
        <dbReference type="EMBL" id="EXI79140.1"/>
    </source>
</evidence>
<dbReference type="InterPro" id="IPR007473">
    <property type="entry name" value="RlmJ"/>
</dbReference>
<dbReference type="InterPro" id="IPR029063">
    <property type="entry name" value="SAM-dependent_MTases_sf"/>
</dbReference>
<accession>A0A011PQI7</accession>
<keyword evidence="1 2" id="KW-0808">Transferase</keyword>
<comment type="function">
    <text evidence="1">Specifically methylates the adenine in position 2030 of 23S rRNA.</text>
</comment>
<feature type="active site" description="Proton acceptor" evidence="1">
    <location>
        <position position="165"/>
    </location>
</feature>
<dbReference type="GO" id="GO:0003723">
    <property type="term" value="F:RNA binding"/>
    <property type="evidence" value="ECO:0007669"/>
    <property type="project" value="UniProtKB-UniRule"/>
</dbReference>
<feature type="binding site" evidence="1">
    <location>
        <position position="42"/>
    </location>
    <ligand>
        <name>S-adenosyl-L-methionine</name>
        <dbReference type="ChEBI" id="CHEBI:59789"/>
    </ligand>
</feature>
<feature type="site" description="Interaction with substrate rRNA" evidence="1">
    <location>
        <position position="4"/>
    </location>
</feature>
<comment type="caution">
    <text evidence="2">The sequence shown here is derived from an EMBL/GenBank/DDBJ whole genome shotgun (WGS) entry which is preliminary data.</text>
</comment>
<dbReference type="EMBL" id="JEMX01000060">
    <property type="protein sequence ID" value="EXI79140.1"/>
    <property type="molecule type" value="Genomic_DNA"/>
</dbReference>